<evidence type="ECO:0000256" key="2">
    <source>
        <dbReference type="ARBA" id="ARBA00023015"/>
    </source>
</evidence>
<dbReference type="Gene3D" id="3.40.50.2300">
    <property type="match status" value="2"/>
</dbReference>
<dbReference type="Pfam" id="PF00356">
    <property type="entry name" value="LacI"/>
    <property type="match status" value="1"/>
</dbReference>
<dbReference type="PANTHER" id="PTHR30146:SF148">
    <property type="entry name" value="HTH-TYPE TRANSCRIPTIONAL REPRESSOR PURR-RELATED"/>
    <property type="match status" value="1"/>
</dbReference>
<dbReference type="AlphaFoldDB" id="A0A917T0T6"/>
<keyword evidence="4" id="KW-0804">Transcription</keyword>
<evidence type="ECO:0000313" key="7">
    <source>
        <dbReference type="Proteomes" id="UP000642070"/>
    </source>
</evidence>
<evidence type="ECO:0000256" key="4">
    <source>
        <dbReference type="ARBA" id="ARBA00023163"/>
    </source>
</evidence>
<keyword evidence="2" id="KW-0805">Transcription regulation</keyword>
<dbReference type="PROSITE" id="PS50932">
    <property type="entry name" value="HTH_LACI_2"/>
    <property type="match status" value="1"/>
</dbReference>
<feature type="domain" description="HTH lacI-type" evidence="5">
    <location>
        <begin position="4"/>
        <end position="58"/>
    </location>
</feature>
<dbReference type="GO" id="GO:0003700">
    <property type="term" value="F:DNA-binding transcription factor activity"/>
    <property type="evidence" value="ECO:0007669"/>
    <property type="project" value="TreeGrafter"/>
</dbReference>
<dbReference type="InterPro" id="IPR046335">
    <property type="entry name" value="LacI/GalR-like_sensor"/>
</dbReference>
<accession>A0A917T0T6</accession>
<dbReference type="PANTHER" id="PTHR30146">
    <property type="entry name" value="LACI-RELATED TRANSCRIPTIONAL REPRESSOR"/>
    <property type="match status" value="1"/>
</dbReference>
<keyword evidence="1" id="KW-0678">Repressor</keyword>
<dbReference type="SMART" id="SM00354">
    <property type="entry name" value="HTH_LACI"/>
    <property type="match status" value="1"/>
</dbReference>
<dbReference type="GO" id="GO:0000976">
    <property type="term" value="F:transcription cis-regulatory region binding"/>
    <property type="evidence" value="ECO:0007669"/>
    <property type="project" value="TreeGrafter"/>
</dbReference>
<keyword evidence="7" id="KW-1185">Reference proteome</keyword>
<dbReference type="InterPro" id="IPR000843">
    <property type="entry name" value="HTH_LacI"/>
</dbReference>
<dbReference type="SUPFAM" id="SSF53822">
    <property type="entry name" value="Periplasmic binding protein-like I"/>
    <property type="match status" value="1"/>
</dbReference>
<dbReference type="SUPFAM" id="SSF47413">
    <property type="entry name" value="lambda repressor-like DNA-binding domains"/>
    <property type="match status" value="1"/>
</dbReference>
<evidence type="ECO:0000313" key="6">
    <source>
        <dbReference type="EMBL" id="GGM05181.1"/>
    </source>
</evidence>
<keyword evidence="3" id="KW-0238">DNA-binding</keyword>
<dbReference type="Proteomes" id="UP000642070">
    <property type="component" value="Unassembled WGS sequence"/>
</dbReference>
<comment type="caution">
    <text evidence="6">The sequence shown here is derived from an EMBL/GenBank/DDBJ whole genome shotgun (WGS) entry which is preliminary data.</text>
</comment>
<dbReference type="InterPro" id="IPR028082">
    <property type="entry name" value="Peripla_BP_I"/>
</dbReference>
<gene>
    <name evidence="6" type="ORF">GCM10007977_002920</name>
</gene>
<dbReference type="EMBL" id="BMPI01000002">
    <property type="protein sequence ID" value="GGM05181.1"/>
    <property type="molecule type" value="Genomic_DNA"/>
</dbReference>
<reference evidence="6" key="2">
    <citation type="submission" date="2020-09" db="EMBL/GenBank/DDBJ databases">
        <authorList>
            <person name="Sun Q."/>
            <person name="Ohkuma M."/>
        </authorList>
    </citation>
    <scope>NUCLEOTIDE SEQUENCE</scope>
    <source>
        <strain evidence="6">JCM 19831</strain>
    </source>
</reference>
<dbReference type="Gene3D" id="1.10.260.40">
    <property type="entry name" value="lambda repressor-like DNA-binding domains"/>
    <property type="match status" value="1"/>
</dbReference>
<sequence>MARVTSFDVAALAGVSQPTVSRALRNLPGTAPETRERVLRAAAELSYVTSDRGRALSTSSTRRIAVVAAELTNPYYPELVEPLRRELARHGYRTVLVADGDDLTDGSYDGVVLTTTTRHSTLPRDLTERGVPHVLANRLLDHPESPGCAIDNHEGMRVVADLLAGLGHTRIGAVHGPVDTSTGRERADGLRAGLRRHGLHLRRAHVRRVPFSHDAGCVATRELLGLDDPPTAIVCGNDVIAFGALSAARERNVTVPEDLTVIGFDDIPAAGWPLISLTTMRCDLAELARNAVELLLARIAGTAEAFAQRRLPPVLVERTTHARCSGRVE</sequence>
<dbReference type="CDD" id="cd06278">
    <property type="entry name" value="PBP1_LacI-like"/>
    <property type="match status" value="1"/>
</dbReference>
<dbReference type="CDD" id="cd01392">
    <property type="entry name" value="HTH_LacI"/>
    <property type="match status" value="1"/>
</dbReference>
<evidence type="ECO:0000256" key="3">
    <source>
        <dbReference type="ARBA" id="ARBA00023125"/>
    </source>
</evidence>
<evidence type="ECO:0000256" key="1">
    <source>
        <dbReference type="ARBA" id="ARBA00022491"/>
    </source>
</evidence>
<proteinExistence type="predicted"/>
<evidence type="ECO:0000259" key="5">
    <source>
        <dbReference type="PROSITE" id="PS50932"/>
    </source>
</evidence>
<protein>
    <submittedName>
        <fullName evidence="6">LacI family transcriptional regulator</fullName>
    </submittedName>
</protein>
<dbReference type="InterPro" id="IPR010982">
    <property type="entry name" value="Lambda_DNA-bd_dom_sf"/>
</dbReference>
<organism evidence="6 7">
    <name type="scientific">Dactylosporangium sucinum</name>
    <dbReference type="NCBI Taxonomy" id="1424081"/>
    <lineage>
        <taxon>Bacteria</taxon>
        <taxon>Bacillati</taxon>
        <taxon>Actinomycetota</taxon>
        <taxon>Actinomycetes</taxon>
        <taxon>Micromonosporales</taxon>
        <taxon>Micromonosporaceae</taxon>
        <taxon>Dactylosporangium</taxon>
    </lineage>
</organism>
<name>A0A917T0T6_9ACTN</name>
<reference evidence="6" key="1">
    <citation type="journal article" date="2014" name="Int. J. Syst. Evol. Microbiol.">
        <title>Complete genome sequence of Corynebacterium casei LMG S-19264T (=DSM 44701T), isolated from a smear-ripened cheese.</title>
        <authorList>
            <consortium name="US DOE Joint Genome Institute (JGI-PGF)"/>
            <person name="Walter F."/>
            <person name="Albersmeier A."/>
            <person name="Kalinowski J."/>
            <person name="Ruckert C."/>
        </authorList>
    </citation>
    <scope>NUCLEOTIDE SEQUENCE</scope>
    <source>
        <strain evidence="6">JCM 19831</strain>
    </source>
</reference>
<dbReference type="RefSeq" id="WP_190247827.1">
    <property type="nucleotide sequence ID" value="NZ_BMPI01000002.1"/>
</dbReference>
<dbReference type="Pfam" id="PF13377">
    <property type="entry name" value="Peripla_BP_3"/>
    <property type="match status" value="1"/>
</dbReference>